<evidence type="ECO:0000313" key="1">
    <source>
        <dbReference type="EMBL" id="SBP80366.1"/>
    </source>
</evidence>
<reference evidence="1" key="2">
    <citation type="submission" date="2016-06" db="EMBL/GenBank/DDBJ databases">
        <title>The genome of a short-lived fish provides insights into sex chromosome evolution and the genetic control of aging.</title>
        <authorList>
            <person name="Reichwald K."/>
            <person name="Felder M."/>
            <person name="Petzold A."/>
            <person name="Koch P."/>
            <person name="Groth M."/>
            <person name="Platzer M."/>
        </authorList>
    </citation>
    <scope>NUCLEOTIDE SEQUENCE</scope>
    <source>
        <tissue evidence="1">Brain</tissue>
    </source>
</reference>
<organism evidence="1">
    <name type="scientific">Nothobranchius kadleci</name>
    <name type="common">African annual killifish</name>
    <dbReference type="NCBI Taxonomy" id="1051664"/>
    <lineage>
        <taxon>Eukaryota</taxon>
        <taxon>Metazoa</taxon>
        <taxon>Chordata</taxon>
        <taxon>Craniata</taxon>
        <taxon>Vertebrata</taxon>
        <taxon>Euteleostomi</taxon>
        <taxon>Actinopterygii</taxon>
        <taxon>Neopterygii</taxon>
        <taxon>Teleostei</taxon>
        <taxon>Neoteleostei</taxon>
        <taxon>Acanthomorphata</taxon>
        <taxon>Ovalentaria</taxon>
        <taxon>Atherinomorphae</taxon>
        <taxon>Cyprinodontiformes</taxon>
        <taxon>Nothobranchiidae</taxon>
        <taxon>Nothobranchius</taxon>
    </lineage>
</organism>
<name>A0A1A8CNR5_NOTKA</name>
<dbReference type="AlphaFoldDB" id="A0A1A8CNR5"/>
<feature type="non-terminal residue" evidence="1">
    <location>
        <position position="85"/>
    </location>
</feature>
<reference evidence="1" key="1">
    <citation type="submission" date="2016-05" db="EMBL/GenBank/DDBJ databases">
        <authorList>
            <person name="Lavstsen T."/>
            <person name="Jespersen J.S."/>
        </authorList>
    </citation>
    <scope>NUCLEOTIDE SEQUENCE</scope>
    <source>
        <tissue evidence="1">Brain</tissue>
    </source>
</reference>
<protein>
    <submittedName>
        <fullName evidence="1">Uncharacterized protein</fullName>
    </submittedName>
</protein>
<sequence>RSWCGGRHLEEETGRCFNRRGCSHAWRKEWRGDKTDSRPDPCVHCMPHRLELSFKDAASKNPCHKKLDALLTALYTFYHYSPLNP</sequence>
<feature type="non-terminal residue" evidence="1">
    <location>
        <position position="1"/>
    </location>
</feature>
<accession>A0A1A8CNR5</accession>
<gene>
    <name evidence="1" type="primary">Nfu_g_1_007258</name>
</gene>
<dbReference type="EMBL" id="HADZ01016425">
    <property type="protein sequence ID" value="SBP80366.1"/>
    <property type="molecule type" value="Transcribed_RNA"/>
</dbReference>
<proteinExistence type="predicted"/>